<name>A0A2T4BRV1_TRILO</name>
<reference evidence="13 14" key="1">
    <citation type="submission" date="2016-07" db="EMBL/GenBank/DDBJ databases">
        <title>Multiple horizontal gene transfer events from other fungi enriched the ability of initially mycotrophic Trichoderma (Ascomycota) to feed on dead plant biomass.</title>
        <authorList>
            <consortium name="DOE Joint Genome Institute"/>
            <person name="Aerts A."/>
            <person name="Atanasova L."/>
            <person name="Chenthamara K."/>
            <person name="Zhang J."/>
            <person name="Grujic M."/>
            <person name="Henrissat B."/>
            <person name="Kuo A."/>
            <person name="Salamov A."/>
            <person name="Lipzen A."/>
            <person name="Labutti K."/>
            <person name="Barry K."/>
            <person name="Miao Y."/>
            <person name="Rahimi M.J."/>
            <person name="Shen Q."/>
            <person name="Grigoriev I.V."/>
            <person name="Kubicek C.P."/>
            <person name="Druzhinina I.S."/>
        </authorList>
    </citation>
    <scope>NUCLEOTIDE SEQUENCE [LARGE SCALE GENOMIC DNA]</scope>
    <source>
        <strain evidence="13 14">ATCC 18648</strain>
    </source>
</reference>
<feature type="transmembrane region" description="Helical" evidence="11">
    <location>
        <begin position="51"/>
        <end position="70"/>
    </location>
</feature>
<evidence type="ECO:0000256" key="6">
    <source>
        <dbReference type="ARBA" id="ARBA00022946"/>
    </source>
</evidence>
<comment type="function">
    <text evidence="11">Component of the cytochrome c oxidase, the last enzyme in the mitochondrial electron transport chain which drives oxidative phosphorylation. The respiratory chain contains 3 multisubunit complexes succinate dehydrogenase (complex II, CII), ubiquinol-cytochrome c oxidoreductase (cytochrome b-c1 complex, complex III, CIII) and cytochrome c oxidase (complex IV, CIV), that cooperate to transfer electrons derived from NADH and succinate to molecular oxygen, creating an electrochemical gradient over the inner membrane that drives transmembrane transport and the ATP synthase. Cytochrome c oxidase is the component of the respiratory chain that catalyzes the reduction of oxygen to water. Electrons originating from reduced cytochrome c in the intermembrane space (IMS) are transferred via the dinuclear copper A center (CU(A)) of subunit 2 and heme A of subunit 1 to the active site in subunit 1, a binuclear center (BNC) formed by heme A3 and copper B (CU(B)). The BNC reduces molecular oxygen to 2 water molecules using 4 electrons from cytochrome c in the IMS and 4 protons from the mitochondrial matrix.</text>
</comment>
<dbReference type="Gene3D" id="4.10.49.10">
    <property type="entry name" value="Cytochrome c oxidase subunit VIIc"/>
    <property type="match status" value="1"/>
</dbReference>
<dbReference type="EMBL" id="KZ679143">
    <property type="protein sequence ID" value="PTB72043.1"/>
    <property type="molecule type" value="Genomic_DNA"/>
</dbReference>
<dbReference type="PANTHER" id="PTHR13313:SF0">
    <property type="entry name" value="CYTOCHROME C OXIDASE SUBUNIT 7C, MITOCHONDRIAL"/>
    <property type="match status" value="1"/>
</dbReference>
<keyword evidence="8 11" id="KW-0496">Mitochondrion</keyword>
<dbReference type="PANTHER" id="PTHR13313">
    <property type="entry name" value="CYTOCHROME C OXIDASE SUBUNIT VIIC"/>
    <property type="match status" value="1"/>
</dbReference>
<dbReference type="SUPFAM" id="SSF81427">
    <property type="entry name" value="Mitochondrial cytochrome c oxidase subunit VIIc (aka VIIIa)"/>
    <property type="match status" value="1"/>
</dbReference>
<evidence type="ECO:0000256" key="3">
    <source>
        <dbReference type="ARBA" id="ARBA00010514"/>
    </source>
</evidence>
<evidence type="ECO:0000313" key="14">
    <source>
        <dbReference type="Proteomes" id="UP000240760"/>
    </source>
</evidence>
<dbReference type="FunFam" id="4.10.49.10:FF:000001">
    <property type="entry name" value="Cytochrome c oxidase subunit 7C"/>
    <property type="match status" value="1"/>
</dbReference>
<dbReference type="GO" id="GO:0045277">
    <property type="term" value="C:respiratory chain complex IV"/>
    <property type="evidence" value="ECO:0007669"/>
    <property type="project" value="UniProtKB-UniRule"/>
</dbReference>
<evidence type="ECO:0000256" key="7">
    <source>
        <dbReference type="ARBA" id="ARBA00022989"/>
    </source>
</evidence>
<gene>
    <name evidence="13" type="ORF">M440DRAFT_1385139</name>
</gene>
<keyword evidence="7 11" id="KW-1133">Transmembrane helix</keyword>
<comment type="similarity">
    <text evidence="3 11">Belongs to the cytochrome c oxidase VIIc family.</text>
</comment>
<dbReference type="Proteomes" id="UP000240760">
    <property type="component" value="Unassembled WGS sequence"/>
</dbReference>
<sequence>MLSRAATRTAAQAVARRGFHTTRPRMSSPYHYPEGPYSNLPFNPRSKWFGAGYWSFMATGFFLPFGIAVYQTYKTQ</sequence>
<evidence type="ECO:0000256" key="2">
    <source>
        <dbReference type="ARBA" id="ARBA00004673"/>
    </source>
</evidence>
<keyword evidence="5 11" id="KW-0999">Mitochondrion inner membrane</keyword>
<dbReference type="AlphaFoldDB" id="A0A2T4BRV1"/>
<evidence type="ECO:0000256" key="8">
    <source>
        <dbReference type="ARBA" id="ARBA00023128"/>
    </source>
</evidence>
<comment type="subcellular location">
    <subcellularLocation>
        <location evidence="1 11">Mitochondrion inner membrane</location>
        <topology evidence="1 11">Single-pass membrane protein</topology>
    </subcellularLocation>
</comment>
<dbReference type="GO" id="GO:0005743">
    <property type="term" value="C:mitochondrial inner membrane"/>
    <property type="evidence" value="ECO:0007669"/>
    <property type="project" value="UniProtKB-SubCell"/>
</dbReference>
<keyword evidence="9 11" id="KW-0472">Membrane</keyword>
<evidence type="ECO:0000256" key="5">
    <source>
        <dbReference type="ARBA" id="ARBA00022792"/>
    </source>
</evidence>
<keyword evidence="6 11" id="KW-0809">Transit peptide</keyword>
<dbReference type="InterPro" id="IPR004202">
    <property type="entry name" value="COX7C/Cox8"/>
</dbReference>
<keyword evidence="4 11" id="KW-0812">Transmembrane</keyword>
<comment type="pathway">
    <text evidence="2 11">Energy metabolism; oxidative phosphorylation.</text>
</comment>
<feature type="compositionally biased region" description="Low complexity" evidence="12">
    <location>
        <begin position="1"/>
        <end position="16"/>
    </location>
</feature>
<organism evidence="13 14">
    <name type="scientific">Trichoderma longibrachiatum ATCC 18648</name>
    <dbReference type="NCBI Taxonomy" id="983965"/>
    <lineage>
        <taxon>Eukaryota</taxon>
        <taxon>Fungi</taxon>
        <taxon>Dikarya</taxon>
        <taxon>Ascomycota</taxon>
        <taxon>Pezizomycotina</taxon>
        <taxon>Sordariomycetes</taxon>
        <taxon>Hypocreomycetidae</taxon>
        <taxon>Hypocreales</taxon>
        <taxon>Hypocreaceae</taxon>
        <taxon>Trichoderma</taxon>
    </lineage>
</organism>
<keyword evidence="14" id="KW-1185">Reference proteome</keyword>
<evidence type="ECO:0000256" key="10">
    <source>
        <dbReference type="ARBA" id="ARBA00071004"/>
    </source>
</evidence>
<dbReference type="GO" id="GO:0006123">
    <property type="term" value="P:mitochondrial electron transport, cytochrome c to oxygen"/>
    <property type="evidence" value="ECO:0007669"/>
    <property type="project" value="UniProtKB-UniRule"/>
</dbReference>
<feature type="region of interest" description="Disordered" evidence="12">
    <location>
        <begin position="1"/>
        <end position="30"/>
    </location>
</feature>
<evidence type="ECO:0000256" key="9">
    <source>
        <dbReference type="ARBA" id="ARBA00023136"/>
    </source>
</evidence>
<dbReference type="STRING" id="983965.A0A2T4BRV1"/>
<evidence type="ECO:0000256" key="4">
    <source>
        <dbReference type="ARBA" id="ARBA00022692"/>
    </source>
</evidence>
<evidence type="ECO:0000256" key="11">
    <source>
        <dbReference type="RuleBase" id="RU368123"/>
    </source>
</evidence>
<accession>A0A2T4BRV1</accession>
<evidence type="ECO:0000313" key="13">
    <source>
        <dbReference type="EMBL" id="PTB72043.1"/>
    </source>
</evidence>
<evidence type="ECO:0000256" key="12">
    <source>
        <dbReference type="SAM" id="MobiDB-lite"/>
    </source>
</evidence>
<protein>
    <recommendedName>
        <fullName evidence="10 11">Cytochrome c oxidase subunit 8, mitochondrial</fullName>
    </recommendedName>
    <alternativeName>
        <fullName evidence="11">Cytochrome c oxidase polypeptide VIII</fullName>
    </alternativeName>
</protein>
<dbReference type="Pfam" id="PF02935">
    <property type="entry name" value="COX7C"/>
    <property type="match status" value="1"/>
</dbReference>
<evidence type="ECO:0000256" key="1">
    <source>
        <dbReference type="ARBA" id="ARBA00004434"/>
    </source>
</evidence>
<dbReference type="OrthoDB" id="9974841at2759"/>
<comment type="subunit">
    <text evidence="11">Component of the cytochrome c oxidase (complex IV, CIV), a multisubunit enzyme composed of a catalytic core of 3 subunits and several supernumerary subunits. The complex exists as a monomer or a dimer and forms supercomplexes (SCs) in the inner mitochondrial membrane with ubiquinol-cytochrome c oxidoreductase (cytochrome b-c1 complex, complex III, CIII).</text>
</comment>
<dbReference type="UniPathway" id="UPA00705"/>
<proteinExistence type="inferred from homology"/>
<dbReference type="InterPro" id="IPR036636">
    <property type="entry name" value="COX7C/Cox8_sf"/>
</dbReference>